<accession>A0AAD5R571</accession>
<evidence type="ECO:0000313" key="3">
    <source>
        <dbReference type="Proteomes" id="UP001196413"/>
    </source>
</evidence>
<proteinExistence type="predicted"/>
<organism evidence="2 3">
    <name type="scientific">Parelaphostrongylus tenuis</name>
    <name type="common">Meningeal worm</name>
    <dbReference type="NCBI Taxonomy" id="148309"/>
    <lineage>
        <taxon>Eukaryota</taxon>
        <taxon>Metazoa</taxon>
        <taxon>Ecdysozoa</taxon>
        <taxon>Nematoda</taxon>
        <taxon>Chromadorea</taxon>
        <taxon>Rhabditida</taxon>
        <taxon>Rhabditina</taxon>
        <taxon>Rhabditomorpha</taxon>
        <taxon>Strongyloidea</taxon>
        <taxon>Metastrongylidae</taxon>
        <taxon>Parelaphostrongylus</taxon>
    </lineage>
</organism>
<evidence type="ECO:0008006" key="4">
    <source>
        <dbReference type="Google" id="ProtNLM"/>
    </source>
</evidence>
<dbReference type="EMBL" id="JAHQIW010006663">
    <property type="protein sequence ID" value="KAJ1369720.1"/>
    <property type="molecule type" value="Genomic_DNA"/>
</dbReference>
<protein>
    <recommendedName>
        <fullName evidence="4">Secreted protein</fullName>
    </recommendedName>
</protein>
<keyword evidence="1" id="KW-0732">Signal</keyword>
<reference evidence="2" key="1">
    <citation type="submission" date="2021-06" db="EMBL/GenBank/DDBJ databases">
        <title>Parelaphostrongylus tenuis whole genome reference sequence.</title>
        <authorList>
            <person name="Garwood T.J."/>
            <person name="Larsen P.A."/>
            <person name="Fountain-Jones N.M."/>
            <person name="Garbe J.R."/>
            <person name="Macchietto M.G."/>
            <person name="Kania S.A."/>
            <person name="Gerhold R.W."/>
            <person name="Richards J.E."/>
            <person name="Wolf T.M."/>
        </authorList>
    </citation>
    <scope>NUCLEOTIDE SEQUENCE</scope>
    <source>
        <strain evidence="2">MNPRO001-30</strain>
        <tissue evidence="2">Meninges</tissue>
    </source>
</reference>
<sequence length="114" mass="12928">MCTLKLLFSVLIRVMFHGTPCLVTILKRATPILYVDGIRVVDTIECLHRPSSAELRSVEDFDHQNPWKRRNNRLLTRMERAVENAKGDSEKRCPAAVIESSGKEEQTPGASKFC</sequence>
<name>A0AAD5R571_PARTN</name>
<dbReference type="AlphaFoldDB" id="A0AAD5R571"/>
<evidence type="ECO:0000313" key="2">
    <source>
        <dbReference type="EMBL" id="KAJ1369720.1"/>
    </source>
</evidence>
<dbReference type="Proteomes" id="UP001196413">
    <property type="component" value="Unassembled WGS sequence"/>
</dbReference>
<gene>
    <name evidence="2" type="ORF">KIN20_031262</name>
</gene>
<keyword evidence="3" id="KW-1185">Reference proteome</keyword>
<evidence type="ECO:0000256" key="1">
    <source>
        <dbReference type="SAM" id="SignalP"/>
    </source>
</evidence>
<feature type="signal peptide" evidence="1">
    <location>
        <begin position="1"/>
        <end position="21"/>
    </location>
</feature>
<comment type="caution">
    <text evidence="2">The sequence shown here is derived from an EMBL/GenBank/DDBJ whole genome shotgun (WGS) entry which is preliminary data.</text>
</comment>
<feature type="chain" id="PRO_5041948070" description="Secreted protein" evidence="1">
    <location>
        <begin position="22"/>
        <end position="114"/>
    </location>
</feature>